<dbReference type="EMBL" id="JARO02004458">
    <property type="protein sequence ID" value="KPP68500.1"/>
    <property type="molecule type" value="Genomic_DNA"/>
</dbReference>
<reference evidence="2 3" key="1">
    <citation type="submission" date="2015-08" db="EMBL/GenBank/DDBJ databases">
        <title>The genome of the Asian arowana (Scleropages formosus).</title>
        <authorList>
            <person name="Tan M.H."/>
            <person name="Gan H.M."/>
            <person name="Croft L.J."/>
            <person name="Austin C.M."/>
        </authorList>
    </citation>
    <scope>NUCLEOTIDE SEQUENCE [LARGE SCALE GENOMIC DNA]</scope>
    <source>
        <strain evidence="2">Aro1</strain>
    </source>
</reference>
<dbReference type="STRING" id="113540.ENSSFOP00015012198"/>
<organism evidence="2 3">
    <name type="scientific">Scleropages formosus</name>
    <name type="common">Asian bonytongue</name>
    <name type="synonym">Osteoglossum formosum</name>
    <dbReference type="NCBI Taxonomy" id="113540"/>
    <lineage>
        <taxon>Eukaryota</taxon>
        <taxon>Metazoa</taxon>
        <taxon>Chordata</taxon>
        <taxon>Craniata</taxon>
        <taxon>Vertebrata</taxon>
        <taxon>Euteleostomi</taxon>
        <taxon>Actinopterygii</taxon>
        <taxon>Neopterygii</taxon>
        <taxon>Teleostei</taxon>
        <taxon>Osteoglossocephala</taxon>
        <taxon>Osteoglossomorpha</taxon>
        <taxon>Osteoglossiformes</taxon>
        <taxon>Osteoglossidae</taxon>
        <taxon>Scleropages</taxon>
    </lineage>
</organism>
<dbReference type="InterPro" id="IPR042279">
    <property type="entry name" value="Pep_M60_3"/>
</dbReference>
<proteinExistence type="predicted"/>
<dbReference type="Pfam" id="PF17291">
    <property type="entry name" value="M60-like_N"/>
    <property type="match status" value="1"/>
</dbReference>
<dbReference type="GO" id="GO:0090314">
    <property type="term" value="P:positive regulation of protein targeting to membrane"/>
    <property type="evidence" value="ECO:0007669"/>
    <property type="project" value="TreeGrafter"/>
</dbReference>
<dbReference type="SMART" id="SM01276">
    <property type="entry name" value="M60-like"/>
    <property type="match status" value="1"/>
</dbReference>
<dbReference type="Pfam" id="PF13402">
    <property type="entry name" value="Peptidase_M60"/>
    <property type="match status" value="2"/>
</dbReference>
<accession>A0A0P7V5Q3</accession>
<dbReference type="InterPro" id="IPR035423">
    <property type="entry name" value="M60-like_N"/>
</dbReference>
<dbReference type="Proteomes" id="UP000034805">
    <property type="component" value="Unassembled WGS sequence"/>
</dbReference>
<sequence length="928" mass="102762">MAREAAYAKLMEGINELDFRGPMIPSDLVLIGDHAFPLVMNPRGQVLMAASSYGEGHLVAMGHEGCLTAFPNLVKNTLAWLKPPGESTVGIHQSCKDVANNLCPGLQAEVGEFHKGLGVYVTDAYGVGPKAQDLVSFLKEGGSLLVVGQAWHWAQQHPKRSALKGFPGNKVCGVAGIYFSEHQGELGVFPIPRQIPSSWLAVSIGKDFKEDLEELLEGVTEFNIQGGAIPSEILVHGPLAFPIATTDDARAFFAGAYYGQGRIVVGTHEGFLGRQELSRFLINALHWLDEGRKGCVGIQPHLDGAYSLLSQSGLPCEKTNIREGLSVFVCTSYSDENCARIQEFVAEGGGLLIAGHAWYWAQCHVGQQALTEYPGNRILNKMGLSILGSTLSSGLYKALKPDKASSEIYHFRHMLHRFADHVTCGRPLEQHEEERLKRLGHDCATYLHMQAHDCPSYTSILSVLTDVVKQAGVPQVGSKSPVEDAKDHLLLNVGSQLYKVSPNPDEIVPYIIQNEPRFPVVANTKVCIDGNAAGMGEWKSTGLYLTPGMRTYISVPPQIVGKGWAVQVGCQTDNIGNLGQLKRAPVVHESFPVDSEMMLVSNLWGGLLYLVAPPNSSAGDLEIVVQWAVKAPYYKFGKTTVEEWVGGLRDAPAPWAELEFENVILTVKSKMVRNLDRPDEVASLWNEIMRSIADLAVIPKFPRKERLVGDVQISHGKCPRPPPSPPLPIAPLLHPRFMHAGYPIMIHSYTAPELLNVKDIRNGGIWGAIHELGHNQQRSVWEFPPHTTECTCNLWSIYVHEELLKIPRHKAHEAIMPDNRKERLQQYVNEGKQLGSWEMWTALETYMQLQEEFGWDAFKKVFAAYHEMNNVPGDRDGKMNLYAETFSKVVGKNLAPFFKSWGWPIRPDLEEKLAGLPEWSNHPMAQYA</sequence>
<dbReference type="GO" id="GO:0044325">
    <property type="term" value="F:transmembrane transporter binding"/>
    <property type="evidence" value="ECO:0007669"/>
    <property type="project" value="TreeGrafter"/>
</dbReference>
<dbReference type="AlphaFoldDB" id="A0A0P7V5Q3"/>
<dbReference type="InterPro" id="IPR051244">
    <property type="entry name" value="TCAF"/>
</dbReference>
<evidence type="ECO:0000313" key="3">
    <source>
        <dbReference type="Proteomes" id="UP000034805"/>
    </source>
</evidence>
<evidence type="ECO:0000259" key="1">
    <source>
        <dbReference type="PROSITE" id="PS51723"/>
    </source>
</evidence>
<gene>
    <name evidence="2" type="ORF">Z043_112823</name>
</gene>
<dbReference type="PROSITE" id="PS51723">
    <property type="entry name" value="PEPTIDASE_M60"/>
    <property type="match status" value="1"/>
</dbReference>
<name>A0A0P7V5Q3_SCLFO</name>
<dbReference type="Gene3D" id="3.40.390.80">
    <property type="entry name" value="Peptidase M60, enhancin-like domain 2"/>
    <property type="match status" value="1"/>
</dbReference>
<dbReference type="FunFam" id="1.10.390.30:FF:000001">
    <property type="entry name" value="TRPM8 channel-associated factor 1"/>
    <property type="match status" value="1"/>
</dbReference>
<dbReference type="PANTHER" id="PTHR15730">
    <property type="entry name" value="EXPERIMENTAL AUTOIMMUNE PROSTATITIS ANTIGEN 2-RELATED"/>
    <property type="match status" value="1"/>
</dbReference>
<dbReference type="PANTHER" id="PTHR15730:SF5">
    <property type="entry name" value="SI:CH211-210B2.2-RELATED"/>
    <property type="match status" value="1"/>
</dbReference>
<protein>
    <submittedName>
        <fullName evidence="2">TRPM8 channel-associated factor 2-like</fullName>
    </submittedName>
</protein>
<dbReference type="Gene3D" id="1.10.390.30">
    <property type="entry name" value="Peptidase M60, enhancin-like domain 3"/>
    <property type="match status" value="1"/>
</dbReference>
<evidence type="ECO:0000313" key="2">
    <source>
        <dbReference type="EMBL" id="KPP68500.1"/>
    </source>
</evidence>
<dbReference type="InterPro" id="IPR031161">
    <property type="entry name" value="Peptidase_M60_dom"/>
</dbReference>
<feature type="domain" description="Peptidase M60" evidence="1">
    <location>
        <begin position="536"/>
        <end position="854"/>
    </location>
</feature>
<comment type="caution">
    <text evidence="2">The sequence shown here is derived from an EMBL/GenBank/DDBJ whole genome shotgun (WGS) entry which is preliminary data.</text>
</comment>
<dbReference type="GO" id="GO:0005886">
    <property type="term" value="C:plasma membrane"/>
    <property type="evidence" value="ECO:0007669"/>
    <property type="project" value="TreeGrafter"/>
</dbReference>